<dbReference type="InterPro" id="IPR018711">
    <property type="entry name" value="NAGPA"/>
</dbReference>
<name>I0R4I8_9FIRM</name>
<keyword evidence="3" id="KW-1185">Reference proteome</keyword>
<organism evidence="2 3">
    <name type="scientific">Lachnoanaerobaculum saburreum F0468</name>
    <dbReference type="NCBI Taxonomy" id="1095750"/>
    <lineage>
        <taxon>Bacteria</taxon>
        <taxon>Bacillati</taxon>
        <taxon>Bacillota</taxon>
        <taxon>Clostridia</taxon>
        <taxon>Lachnospirales</taxon>
        <taxon>Lachnospiraceae</taxon>
        <taxon>Lachnoanaerobaculum</taxon>
    </lineage>
</organism>
<dbReference type="OrthoDB" id="9809781at2"/>
<dbReference type="PANTHER" id="PTHR40446">
    <property type="entry name" value="N-ACETYLGLUCOSAMINE-1-PHOSPHODIESTER ALPHA-N-ACETYLGLUCOSAMINIDASE"/>
    <property type="match status" value="1"/>
</dbReference>
<dbReference type="PANTHER" id="PTHR40446:SF2">
    <property type="entry name" value="N-ACETYLGLUCOSAMINE-1-PHOSPHODIESTER ALPHA-N-ACETYLGLUCOSAMINIDASE"/>
    <property type="match status" value="1"/>
</dbReference>
<sequence length="343" mass="36830">MKKFNKKGLGVLYGVLLFSFSTYALLDTFVIPHPMQSVEINAIAETTQTSNIKESVEAAIKEKLGNGTVTDTESTDKKVIAETEETGSSAVNDTETVEGGTVIGEYSDSKTSITLKRYRAYDSDIYVADITVSDASALKTALANNTYGRNITDTTSDIADENNAVLAINGDYYGARQSGYVIRNSKLYRNTSGDRDALVIQKNGEFKFVSESETSAEQLLQAGALQVFSFGPVLLNNSEISVGENEEVGMAMASNPRTAVGYLGNNHYVFVVSDGRTSESAGLSLYELASFMKEIGVVDAYNLDGGGSSTMVFKGEIINNPTTNGHSNQERAVSDIIYIGGES</sequence>
<reference evidence="2 3" key="1">
    <citation type="submission" date="2012-03" db="EMBL/GenBank/DDBJ databases">
        <authorList>
            <person name="Durkin A.S."/>
            <person name="McCorrison J."/>
            <person name="Torralba M."/>
            <person name="Gillis M."/>
            <person name="Methe B."/>
            <person name="Sutton G."/>
            <person name="Nelson K.E."/>
        </authorList>
    </citation>
    <scope>NUCLEOTIDE SEQUENCE [LARGE SCALE GENOMIC DNA]</scope>
    <source>
        <strain evidence="2 3">F0468</strain>
    </source>
</reference>
<dbReference type="RefSeq" id="WP_008755049.1">
    <property type="nucleotide sequence ID" value="NZ_AJGH01000130.1"/>
</dbReference>
<proteinExistence type="predicted"/>
<dbReference type="Pfam" id="PF09992">
    <property type="entry name" value="NAGPA"/>
    <property type="match status" value="1"/>
</dbReference>
<gene>
    <name evidence="2" type="ORF">HMPREF9970_0948</name>
</gene>
<dbReference type="PATRIC" id="fig|1095750.3.peg.2579"/>
<evidence type="ECO:0000313" key="3">
    <source>
        <dbReference type="Proteomes" id="UP000005039"/>
    </source>
</evidence>
<dbReference type="EMBL" id="AJGH01000130">
    <property type="protein sequence ID" value="EIC94596.1"/>
    <property type="molecule type" value="Genomic_DNA"/>
</dbReference>
<comment type="caution">
    <text evidence="2">The sequence shown here is derived from an EMBL/GenBank/DDBJ whole genome shotgun (WGS) entry which is preliminary data.</text>
</comment>
<evidence type="ECO:0000313" key="2">
    <source>
        <dbReference type="EMBL" id="EIC94596.1"/>
    </source>
</evidence>
<protein>
    <submittedName>
        <fullName evidence="2">Periplasmic protein, PF09992 family</fullName>
    </submittedName>
</protein>
<evidence type="ECO:0000259" key="1">
    <source>
        <dbReference type="Pfam" id="PF09992"/>
    </source>
</evidence>
<feature type="domain" description="Phosphodiester glycosidase" evidence="1">
    <location>
        <begin position="162"/>
        <end position="339"/>
    </location>
</feature>
<accession>I0R4I8</accession>
<dbReference type="eggNOG" id="COG4632">
    <property type="taxonomic scope" value="Bacteria"/>
</dbReference>
<dbReference type="Proteomes" id="UP000005039">
    <property type="component" value="Unassembled WGS sequence"/>
</dbReference>
<dbReference type="AlphaFoldDB" id="I0R4I8"/>